<dbReference type="Gene3D" id="1.25.40.10">
    <property type="entry name" value="Tetratricopeptide repeat domain"/>
    <property type="match status" value="1"/>
</dbReference>
<dbReference type="Pfam" id="PF13424">
    <property type="entry name" value="TPR_12"/>
    <property type="match status" value="1"/>
</dbReference>
<evidence type="ECO:0000256" key="2">
    <source>
        <dbReference type="ARBA" id="ARBA00022803"/>
    </source>
</evidence>
<name>A0A0F9KUD9_9ZZZZ</name>
<evidence type="ECO:0000256" key="1">
    <source>
        <dbReference type="ARBA" id="ARBA00022737"/>
    </source>
</evidence>
<dbReference type="InterPro" id="IPR019734">
    <property type="entry name" value="TPR_rpt"/>
</dbReference>
<comment type="caution">
    <text evidence="3">The sequence shown here is derived from an EMBL/GenBank/DDBJ whole genome shotgun (WGS) entry which is preliminary data.</text>
</comment>
<dbReference type="PANTHER" id="PTHR45641:SF1">
    <property type="entry name" value="AAA+ ATPASE DOMAIN-CONTAINING PROTEIN"/>
    <property type="match status" value="1"/>
</dbReference>
<organism evidence="3">
    <name type="scientific">marine sediment metagenome</name>
    <dbReference type="NCBI Taxonomy" id="412755"/>
    <lineage>
        <taxon>unclassified sequences</taxon>
        <taxon>metagenomes</taxon>
        <taxon>ecological metagenomes</taxon>
    </lineage>
</organism>
<keyword evidence="2" id="KW-0802">TPR repeat</keyword>
<dbReference type="EMBL" id="LAZR01007429">
    <property type="protein sequence ID" value="KKM85333.1"/>
    <property type="molecule type" value="Genomic_DNA"/>
</dbReference>
<dbReference type="Pfam" id="PF13374">
    <property type="entry name" value="TPR_10"/>
    <property type="match status" value="1"/>
</dbReference>
<gene>
    <name evidence="3" type="ORF">LCGC14_1290210</name>
</gene>
<keyword evidence="1" id="KW-0677">Repeat</keyword>
<reference evidence="3" key="1">
    <citation type="journal article" date="2015" name="Nature">
        <title>Complex archaea that bridge the gap between prokaryotes and eukaryotes.</title>
        <authorList>
            <person name="Spang A."/>
            <person name="Saw J.H."/>
            <person name="Jorgensen S.L."/>
            <person name="Zaremba-Niedzwiedzka K."/>
            <person name="Martijn J."/>
            <person name="Lind A.E."/>
            <person name="van Eijk R."/>
            <person name="Schleper C."/>
            <person name="Guy L."/>
            <person name="Ettema T.J."/>
        </authorList>
    </citation>
    <scope>NUCLEOTIDE SEQUENCE</scope>
</reference>
<dbReference type="InterPro" id="IPR011990">
    <property type="entry name" value="TPR-like_helical_dom_sf"/>
</dbReference>
<dbReference type="PROSITE" id="PS50005">
    <property type="entry name" value="TPR"/>
    <property type="match status" value="2"/>
</dbReference>
<sequence>MVECSDKLKEVQNALKKELRGETDGAERYKLLADILSNQGEKDYADTILLIHQAEVMHKKALELFEQLGSKEGMANQYGNLGNVYRTREELDTAEQMYKKVLAIDEELGRKESIATAYGNLGLVYSHRGDPDRAEEMHLKSLEIEKQLGRTEGMGQDYGNLGIV</sequence>
<proteinExistence type="predicted"/>
<protein>
    <submittedName>
        <fullName evidence="3">Uncharacterized protein</fullName>
    </submittedName>
</protein>
<dbReference type="PANTHER" id="PTHR45641">
    <property type="entry name" value="TETRATRICOPEPTIDE REPEAT PROTEIN (AFU_ORTHOLOGUE AFUA_6G03870)"/>
    <property type="match status" value="1"/>
</dbReference>
<dbReference type="SUPFAM" id="SSF48452">
    <property type="entry name" value="TPR-like"/>
    <property type="match status" value="1"/>
</dbReference>
<feature type="non-terminal residue" evidence="3">
    <location>
        <position position="164"/>
    </location>
</feature>
<accession>A0A0F9KUD9</accession>
<dbReference type="SMART" id="SM00028">
    <property type="entry name" value="TPR"/>
    <property type="match status" value="2"/>
</dbReference>
<evidence type="ECO:0000313" key="3">
    <source>
        <dbReference type="EMBL" id="KKM85333.1"/>
    </source>
</evidence>
<dbReference type="AlphaFoldDB" id="A0A0F9KUD9"/>